<evidence type="ECO:0000256" key="6">
    <source>
        <dbReference type="ARBA" id="ARBA00022777"/>
    </source>
</evidence>
<feature type="domain" description="PAC" evidence="12">
    <location>
        <begin position="352"/>
        <end position="404"/>
    </location>
</feature>
<dbReference type="InterPro" id="IPR001610">
    <property type="entry name" value="PAC"/>
</dbReference>
<sequence>MSRLRAWLRPATAWADLGLAAKGLVVVALPLAILLGGIGALHLSSRAEAEAERAVRLTFAIQRDIHEVHALLAEAASGVRGYRLTGQEAFLEPYTKAEALLPLTLARLRASVRDPEIRARLTRVDALVIQKRQGLAQLAAMPGAGSQDSLTTREVAEALVANKRVLDGLRAEIEAMQRREGQLLDARRARADSERSRTLGLTAAMAVIGLLASLAAVQLLFSGIVRRVRTLERDAERLERGEPLTTRDHAQDEIGRLARRLVEAGELLRRREAELRDGEERYRRVIEGVRDYGIFALDTEGHVTSWNVGAERIKGWNASEVIGHHFSIFYPPESRRETPSRLLAAAAADGRVEDEGWRVRRDGSRFWANVVITAVRDEAGELQGFSKVTRDITDRKRAEEALKAARNEAERASMAKSEFLSRMSHELRTPLTAILGFNQLLDMDRELLGPDQGHAVEQIARAGGHLLGMIDEVLDIARIEAGGHTMNPEPVRVDELAREAIALTTPQAQAAGIEIRFQPGEARAWADRRATLQVLLNLLSNAVKYNRRDGRVVVEVRSEPSRTVIDVRDQGPGVAADFVDRLFTPFDRLDADRWSGAQGSGLGLALSRGLARAMNGDVLYRAAEQGAGSVFSLVLPTRPVAEAAPSRSETAE</sequence>
<feature type="domain" description="Histidine kinase" evidence="10">
    <location>
        <begin position="422"/>
        <end position="639"/>
    </location>
</feature>
<keyword evidence="4" id="KW-0597">Phosphoprotein</keyword>
<dbReference type="SMART" id="SM00388">
    <property type="entry name" value="HisKA"/>
    <property type="match status" value="1"/>
</dbReference>
<evidence type="ECO:0000259" key="10">
    <source>
        <dbReference type="PROSITE" id="PS50109"/>
    </source>
</evidence>
<dbReference type="SMART" id="SM00091">
    <property type="entry name" value="PAS"/>
    <property type="match status" value="1"/>
</dbReference>
<keyword evidence="7" id="KW-0902">Two-component regulatory system</keyword>
<keyword evidence="5" id="KW-0808">Transferase</keyword>
<dbReference type="InterPro" id="IPR003594">
    <property type="entry name" value="HATPase_dom"/>
</dbReference>
<feature type="transmembrane region" description="Helical" evidence="9">
    <location>
        <begin position="20"/>
        <end position="43"/>
    </location>
</feature>
<dbReference type="SMART" id="SM00086">
    <property type="entry name" value="PAC"/>
    <property type="match status" value="1"/>
</dbReference>
<reference evidence="14 15" key="1">
    <citation type="submission" date="2020-08" db="EMBL/GenBank/DDBJ databases">
        <title>Genomic Encyclopedia of Type Strains, Phase IV (KMG-IV): sequencing the most valuable type-strain genomes for metagenomic binning, comparative biology and taxonomic classification.</title>
        <authorList>
            <person name="Goeker M."/>
        </authorList>
    </citation>
    <scope>NUCLEOTIDE SEQUENCE [LARGE SCALE GENOMIC DNA]</scope>
    <source>
        <strain evidence="14 15">DSM 4737</strain>
    </source>
</reference>
<dbReference type="Proteomes" id="UP000545037">
    <property type="component" value="Unassembled WGS sequence"/>
</dbReference>
<dbReference type="SMART" id="SM00387">
    <property type="entry name" value="HATPase_c"/>
    <property type="match status" value="1"/>
</dbReference>
<dbReference type="SUPFAM" id="SSF55874">
    <property type="entry name" value="ATPase domain of HSP90 chaperone/DNA topoisomerase II/histidine kinase"/>
    <property type="match status" value="1"/>
</dbReference>
<dbReference type="InterPro" id="IPR050736">
    <property type="entry name" value="Sensor_HK_Regulatory"/>
</dbReference>
<evidence type="ECO:0000256" key="8">
    <source>
        <dbReference type="SAM" id="Coils"/>
    </source>
</evidence>
<dbReference type="Pfam" id="PF02518">
    <property type="entry name" value="HATPase_c"/>
    <property type="match status" value="1"/>
</dbReference>
<comment type="catalytic activity">
    <reaction evidence="1">
        <text>ATP + protein L-histidine = ADP + protein N-phospho-L-histidine.</text>
        <dbReference type="EC" id="2.7.13.3"/>
    </reaction>
</comment>
<dbReference type="InterPro" id="IPR036097">
    <property type="entry name" value="HisK_dim/P_sf"/>
</dbReference>
<dbReference type="Gene3D" id="3.30.450.20">
    <property type="entry name" value="PAS domain"/>
    <property type="match status" value="1"/>
</dbReference>
<dbReference type="InterPro" id="IPR013767">
    <property type="entry name" value="PAS_fold"/>
</dbReference>
<dbReference type="Pfam" id="PF00512">
    <property type="entry name" value="HisKA"/>
    <property type="match status" value="1"/>
</dbReference>
<feature type="domain" description="HAMP" evidence="13">
    <location>
        <begin position="222"/>
        <end position="273"/>
    </location>
</feature>
<dbReference type="Pfam" id="PF00989">
    <property type="entry name" value="PAS"/>
    <property type="match status" value="1"/>
</dbReference>
<keyword evidence="9" id="KW-1133">Transmembrane helix</keyword>
<organism evidence="14 15">
    <name type="scientific">Brevundimonas variabilis</name>
    <dbReference type="NCBI Taxonomy" id="74312"/>
    <lineage>
        <taxon>Bacteria</taxon>
        <taxon>Pseudomonadati</taxon>
        <taxon>Pseudomonadota</taxon>
        <taxon>Alphaproteobacteria</taxon>
        <taxon>Caulobacterales</taxon>
        <taxon>Caulobacteraceae</taxon>
        <taxon>Brevundimonas</taxon>
    </lineage>
</organism>
<dbReference type="InterPro" id="IPR003660">
    <property type="entry name" value="HAMP_dom"/>
</dbReference>
<dbReference type="RefSeq" id="WP_183214364.1">
    <property type="nucleotide sequence ID" value="NZ_JACHOR010000005.1"/>
</dbReference>
<dbReference type="EC" id="2.7.13.3" evidence="3"/>
<keyword evidence="8" id="KW-0175">Coiled coil</keyword>
<dbReference type="InterPro" id="IPR004358">
    <property type="entry name" value="Sig_transdc_His_kin-like_C"/>
</dbReference>
<name>A0A7W9FH78_9CAUL</name>
<evidence type="ECO:0000259" key="11">
    <source>
        <dbReference type="PROSITE" id="PS50112"/>
    </source>
</evidence>
<dbReference type="InterPro" id="IPR000700">
    <property type="entry name" value="PAS-assoc_C"/>
</dbReference>
<dbReference type="PANTHER" id="PTHR43711">
    <property type="entry name" value="TWO-COMPONENT HISTIDINE KINASE"/>
    <property type="match status" value="1"/>
</dbReference>
<dbReference type="PROSITE" id="PS50885">
    <property type="entry name" value="HAMP"/>
    <property type="match status" value="1"/>
</dbReference>
<gene>
    <name evidence="14" type="ORF">GGR13_003009</name>
</gene>
<keyword evidence="15" id="KW-1185">Reference proteome</keyword>
<dbReference type="AlphaFoldDB" id="A0A7W9FH78"/>
<dbReference type="SUPFAM" id="SSF47384">
    <property type="entry name" value="Homodimeric domain of signal transducing histidine kinase"/>
    <property type="match status" value="1"/>
</dbReference>
<comment type="subcellular location">
    <subcellularLocation>
        <location evidence="2">Membrane</location>
    </subcellularLocation>
</comment>
<dbReference type="GO" id="GO:0000155">
    <property type="term" value="F:phosphorelay sensor kinase activity"/>
    <property type="evidence" value="ECO:0007669"/>
    <property type="project" value="InterPro"/>
</dbReference>
<feature type="domain" description="PAS" evidence="11">
    <location>
        <begin position="278"/>
        <end position="349"/>
    </location>
</feature>
<evidence type="ECO:0000256" key="4">
    <source>
        <dbReference type="ARBA" id="ARBA00022553"/>
    </source>
</evidence>
<dbReference type="InterPro" id="IPR000014">
    <property type="entry name" value="PAS"/>
</dbReference>
<dbReference type="PANTHER" id="PTHR43711:SF29">
    <property type="entry name" value="HISTIDINE KINASE"/>
    <property type="match status" value="1"/>
</dbReference>
<dbReference type="InterPro" id="IPR036890">
    <property type="entry name" value="HATPase_C_sf"/>
</dbReference>
<feature type="coiled-coil region" evidence="8">
    <location>
        <begin position="159"/>
        <end position="186"/>
    </location>
</feature>
<keyword evidence="9" id="KW-0812">Transmembrane</keyword>
<evidence type="ECO:0000256" key="2">
    <source>
        <dbReference type="ARBA" id="ARBA00004370"/>
    </source>
</evidence>
<dbReference type="InterPro" id="IPR007891">
    <property type="entry name" value="CHASE3"/>
</dbReference>
<dbReference type="InterPro" id="IPR005467">
    <property type="entry name" value="His_kinase_dom"/>
</dbReference>
<evidence type="ECO:0000256" key="9">
    <source>
        <dbReference type="SAM" id="Phobius"/>
    </source>
</evidence>
<dbReference type="InterPro" id="IPR035965">
    <property type="entry name" value="PAS-like_dom_sf"/>
</dbReference>
<dbReference type="PRINTS" id="PR00344">
    <property type="entry name" value="BCTRLSENSOR"/>
</dbReference>
<dbReference type="CDD" id="cd00130">
    <property type="entry name" value="PAS"/>
    <property type="match status" value="1"/>
</dbReference>
<dbReference type="EMBL" id="JACHOR010000005">
    <property type="protein sequence ID" value="MBB5747388.1"/>
    <property type="molecule type" value="Genomic_DNA"/>
</dbReference>
<dbReference type="SUPFAM" id="SSF55785">
    <property type="entry name" value="PYP-like sensor domain (PAS domain)"/>
    <property type="match status" value="1"/>
</dbReference>
<protein>
    <recommendedName>
        <fullName evidence="3">histidine kinase</fullName>
        <ecNumber evidence="3">2.7.13.3</ecNumber>
    </recommendedName>
</protein>
<dbReference type="GO" id="GO:0006355">
    <property type="term" value="P:regulation of DNA-templated transcription"/>
    <property type="evidence" value="ECO:0007669"/>
    <property type="project" value="InterPro"/>
</dbReference>
<evidence type="ECO:0000256" key="1">
    <source>
        <dbReference type="ARBA" id="ARBA00000085"/>
    </source>
</evidence>
<evidence type="ECO:0000256" key="5">
    <source>
        <dbReference type="ARBA" id="ARBA00022679"/>
    </source>
</evidence>
<evidence type="ECO:0000256" key="7">
    <source>
        <dbReference type="ARBA" id="ARBA00023012"/>
    </source>
</evidence>
<dbReference type="InterPro" id="IPR003661">
    <property type="entry name" value="HisK_dim/P_dom"/>
</dbReference>
<dbReference type="CDD" id="cd00082">
    <property type="entry name" value="HisKA"/>
    <property type="match status" value="1"/>
</dbReference>
<dbReference type="PROSITE" id="PS50112">
    <property type="entry name" value="PAS"/>
    <property type="match status" value="1"/>
</dbReference>
<dbReference type="Gene3D" id="3.30.565.10">
    <property type="entry name" value="Histidine kinase-like ATPase, C-terminal domain"/>
    <property type="match status" value="1"/>
</dbReference>
<dbReference type="Gene3D" id="1.10.287.130">
    <property type="match status" value="1"/>
</dbReference>
<dbReference type="NCBIfam" id="TIGR00229">
    <property type="entry name" value="sensory_box"/>
    <property type="match status" value="1"/>
</dbReference>
<accession>A0A7W9FH78</accession>
<evidence type="ECO:0000259" key="12">
    <source>
        <dbReference type="PROSITE" id="PS50113"/>
    </source>
</evidence>
<dbReference type="Pfam" id="PF05227">
    <property type="entry name" value="CHASE3"/>
    <property type="match status" value="1"/>
</dbReference>
<evidence type="ECO:0000313" key="14">
    <source>
        <dbReference type="EMBL" id="MBB5747388.1"/>
    </source>
</evidence>
<dbReference type="CDD" id="cd19410">
    <property type="entry name" value="HK9-like_sensor"/>
    <property type="match status" value="1"/>
</dbReference>
<evidence type="ECO:0000256" key="3">
    <source>
        <dbReference type="ARBA" id="ARBA00012438"/>
    </source>
</evidence>
<dbReference type="GO" id="GO:0016020">
    <property type="term" value="C:membrane"/>
    <property type="evidence" value="ECO:0007669"/>
    <property type="project" value="UniProtKB-SubCell"/>
</dbReference>
<proteinExistence type="predicted"/>
<dbReference type="PROSITE" id="PS50109">
    <property type="entry name" value="HIS_KIN"/>
    <property type="match status" value="1"/>
</dbReference>
<dbReference type="PROSITE" id="PS50113">
    <property type="entry name" value="PAC"/>
    <property type="match status" value="1"/>
</dbReference>
<evidence type="ECO:0000259" key="13">
    <source>
        <dbReference type="PROSITE" id="PS50885"/>
    </source>
</evidence>
<keyword evidence="6" id="KW-0418">Kinase</keyword>
<dbReference type="Gene3D" id="6.10.340.10">
    <property type="match status" value="1"/>
</dbReference>
<evidence type="ECO:0000313" key="15">
    <source>
        <dbReference type="Proteomes" id="UP000545037"/>
    </source>
</evidence>
<keyword evidence="9" id="KW-0472">Membrane</keyword>
<feature type="transmembrane region" description="Helical" evidence="9">
    <location>
        <begin position="198"/>
        <end position="221"/>
    </location>
</feature>
<comment type="caution">
    <text evidence="14">The sequence shown here is derived from an EMBL/GenBank/DDBJ whole genome shotgun (WGS) entry which is preliminary data.</text>
</comment>